<gene>
    <name evidence="2" type="ORF">SAMN05444972_101109</name>
</gene>
<keyword evidence="1" id="KW-0472">Membrane</keyword>
<evidence type="ECO:0000256" key="1">
    <source>
        <dbReference type="SAM" id="Phobius"/>
    </source>
</evidence>
<evidence type="ECO:0008006" key="4">
    <source>
        <dbReference type="Google" id="ProtNLM"/>
    </source>
</evidence>
<dbReference type="Proteomes" id="UP000198660">
    <property type="component" value="Unassembled WGS sequence"/>
</dbReference>
<protein>
    <recommendedName>
        <fullName evidence="4">4 TMS phage holin, superfamily IV</fullName>
    </recommendedName>
</protein>
<dbReference type="RefSeq" id="WP_091832273.1">
    <property type="nucleotide sequence ID" value="NZ_FPAA01000001.1"/>
</dbReference>
<keyword evidence="1" id="KW-1133">Transmembrane helix</keyword>
<name>A0A1I6NTD7_9BACL</name>
<dbReference type="EMBL" id="FPAA01000001">
    <property type="protein sequence ID" value="SFS31135.1"/>
    <property type="molecule type" value="Genomic_DNA"/>
</dbReference>
<feature type="transmembrane region" description="Helical" evidence="1">
    <location>
        <begin position="54"/>
        <end position="74"/>
    </location>
</feature>
<feature type="transmembrane region" description="Helical" evidence="1">
    <location>
        <begin position="80"/>
        <end position="100"/>
    </location>
</feature>
<keyword evidence="3" id="KW-1185">Reference proteome</keyword>
<feature type="transmembrane region" description="Helical" evidence="1">
    <location>
        <begin position="7"/>
        <end position="24"/>
    </location>
</feature>
<keyword evidence="1" id="KW-0812">Transmembrane</keyword>
<evidence type="ECO:0000313" key="3">
    <source>
        <dbReference type="Proteomes" id="UP000198660"/>
    </source>
</evidence>
<proteinExistence type="predicted"/>
<feature type="transmembrane region" description="Helical" evidence="1">
    <location>
        <begin position="30"/>
        <end position="47"/>
    </location>
</feature>
<dbReference type="AlphaFoldDB" id="A0A1I6NTD7"/>
<sequence>MNWLLKTIMYGTVLFAISVFTDSISYRSIWSPAVIVLFFATVGHYADEWVLPRLGNFPSAVLGGCFMIGVIYIAQWILPGWTISVGGALLVGVLLGIVEYRMHMDLLKYRPPY</sequence>
<accession>A0A1I6NTD7</accession>
<organism evidence="2 3">
    <name type="scientific">Marininema halotolerans</name>
    <dbReference type="NCBI Taxonomy" id="1155944"/>
    <lineage>
        <taxon>Bacteria</taxon>
        <taxon>Bacillati</taxon>
        <taxon>Bacillota</taxon>
        <taxon>Bacilli</taxon>
        <taxon>Bacillales</taxon>
        <taxon>Thermoactinomycetaceae</taxon>
        <taxon>Marininema</taxon>
    </lineage>
</organism>
<evidence type="ECO:0000313" key="2">
    <source>
        <dbReference type="EMBL" id="SFS31135.1"/>
    </source>
</evidence>
<dbReference type="OrthoDB" id="2989367at2"/>
<reference evidence="3" key="1">
    <citation type="submission" date="2016-10" db="EMBL/GenBank/DDBJ databases">
        <authorList>
            <person name="Varghese N."/>
            <person name="Submissions S."/>
        </authorList>
    </citation>
    <scope>NUCLEOTIDE SEQUENCE [LARGE SCALE GENOMIC DNA]</scope>
    <source>
        <strain evidence="3">DSM 45789</strain>
    </source>
</reference>